<feature type="compositionally biased region" description="Basic and acidic residues" evidence="1">
    <location>
        <begin position="413"/>
        <end position="430"/>
    </location>
</feature>
<name>A0A847UEI2_9EURY</name>
<accession>A0A847UEI2</accession>
<sequence length="623" mass="63928">MTLQFASGVTGALVDTVARIAGTAVLAGFLAAAVALFYRWYVRERVPAGLALLVGLSGVAAVAGATSLLAQQLVPGGAEPDALAALLNVVTFLVGGLGAYAGMRVGDVLGIDLFAATGGNGIDGEVSQLVKAVGRVIAVEIPEEIDDVVGYDPVAAATRETLAGRTFLFPRRLTQAELRERFVSRLKTDYGVGHVDVEFDETGAIEYLALGSRAAGIGPTLPPATNAVAIRADPANAASAGDLVQVWESDPPRRVLTGELRGVADEIVTVAIDAADTPKLDPTSRYKLVTLPVQDRPDREFASLLRAADETLATVTVAPGSSIDGAPVGSLSVTVAAVTRDDEQPVPLPARDRVLRAGDVLYAIATPDALRKLEAATAAPEGAVAEPADRTDDEPATAAEDAADSESATSDRSPADHQPEQSEGERRADPSDGQPDAGDEVVGDDSEAGAPGDDGTDGASTTEDEADAPGDDADDADLSGDAFPDSDELPGIDPEDGTGAPSDGGDDETEAIPDTAAFPDTDDLPGSELTDEGDARADWEDDGDGTDDATAQSAPSDEAEGDFADLLDTDVGTGTDDLDDLLDENSGETVEFDDETADGPGTDDLDDLLDEDSDETDDGDRTS</sequence>
<feature type="compositionally biased region" description="Low complexity" evidence="1">
    <location>
        <begin position="377"/>
        <end position="386"/>
    </location>
</feature>
<dbReference type="GO" id="GO:0008324">
    <property type="term" value="F:monoatomic cation transmembrane transporter activity"/>
    <property type="evidence" value="ECO:0007669"/>
    <property type="project" value="InterPro"/>
</dbReference>
<dbReference type="Pfam" id="PF26501">
    <property type="entry name" value="DUF8167"/>
    <property type="match status" value="1"/>
</dbReference>
<dbReference type="Pfam" id="PF26502">
    <property type="entry name" value="DUF8167_2nd"/>
    <property type="match status" value="1"/>
</dbReference>
<feature type="compositionally biased region" description="Acidic residues" evidence="1">
    <location>
        <begin position="437"/>
        <end position="447"/>
    </location>
</feature>
<organism evidence="4 5">
    <name type="scientific">Halomicrobium mukohataei</name>
    <dbReference type="NCBI Taxonomy" id="57705"/>
    <lineage>
        <taxon>Archaea</taxon>
        <taxon>Methanobacteriati</taxon>
        <taxon>Methanobacteriota</taxon>
        <taxon>Stenosarchaea group</taxon>
        <taxon>Halobacteria</taxon>
        <taxon>Halobacteriales</taxon>
        <taxon>Haloarculaceae</taxon>
        <taxon>Halomicrobium</taxon>
    </lineage>
</organism>
<feature type="transmembrane region" description="Helical" evidence="2">
    <location>
        <begin position="20"/>
        <end position="38"/>
    </location>
</feature>
<feature type="compositionally biased region" description="Low complexity" evidence="1">
    <location>
        <begin position="448"/>
        <end position="461"/>
    </location>
</feature>
<dbReference type="AlphaFoldDB" id="A0A847UEI2"/>
<comment type="caution">
    <text evidence="4">The sequence shown here is derived from an EMBL/GenBank/DDBJ whole genome shotgun (WGS) entry which is preliminary data.</text>
</comment>
<dbReference type="RefSeq" id="WP_170093624.1">
    <property type="nucleotide sequence ID" value="NZ_WOYG01000001.1"/>
</dbReference>
<feature type="compositionally biased region" description="Acidic residues" evidence="1">
    <location>
        <begin position="520"/>
        <end position="532"/>
    </location>
</feature>
<keyword evidence="2" id="KW-0472">Membrane</keyword>
<protein>
    <submittedName>
        <fullName evidence="4">Potassium transporter TrkA</fullName>
    </submittedName>
</protein>
<dbReference type="Gene3D" id="3.30.70.1450">
    <property type="entry name" value="Regulator of K+ conductance, C-terminal domain"/>
    <property type="match status" value="1"/>
</dbReference>
<dbReference type="Proteomes" id="UP000608662">
    <property type="component" value="Unassembled WGS sequence"/>
</dbReference>
<evidence type="ECO:0000256" key="1">
    <source>
        <dbReference type="SAM" id="MobiDB-lite"/>
    </source>
</evidence>
<dbReference type="InterPro" id="IPR058480">
    <property type="entry name" value="DUF8167_N"/>
</dbReference>
<dbReference type="InterPro" id="IPR006037">
    <property type="entry name" value="RCK_C"/>
</dbReference>
<dbReference type="Pfam" id="PF02080">
    <property type="entry name" value="TrkA_C"/>
    <property type="match status" value="1"/>
</dbReference>
<reference evidence="4" key="1">
    <citation type="submission" date="2019-12" db="EMBL/GenBank/DDBJ databases">
        <title>Whole-genome sequence of Halomicrobium mukohataei pws1.</title>
        <authorList>
            <person name="Verma D.K."/>
            <person name="Gopal K."/>
            <person name="Prasad E.S."/>
        </authorList>
    </citation>
    <scope>NUCLEOTIDE SEQUENCE</scope>
    <source>
        <strain evidence="4">Pws1</strain>
    </source>
</reference>
<feature type="compositionally biased region" description="Acidic residues" evidence="1">
    <location>
        <begin position="557"/>
        <end position="568"/>
    </location>
</feature>
<feature type="compositionally biased region" description="Acidic residues" evidence="1">
    <location>
        <begin position="462"/>
        <end position="496"/>
    </location>
</feature>
<gene>
    <name evidence="4" type="ORF">GOC74_07810</name>
</gene>
<feature type="transmembrane region" description="Helical" evidence="2">
    <location>
        <begin position="50"/>
        <end position="70"/>
    </location>
</feature>
<dbReference type="PROSITE" id="PS51202">
    <property type="entry name" value="RCK_C"/>
    <property type="match status" value="1"/>
</dbReference>
<dbReference type="GO" id="GO:0006813">
    <property type="term" value="P:potassium ion transport"/>
    <property type="evidence" value="ECO:0007669"/>
    <property type="project" value="InterPro"/>
</dbReference>
<evidence type="ECO:0000313" key="4">
    <source>
        <dbReference type="EMBL" id="NLV09834.1"/>
    </source>
</evidence>
<proteinExistence type="predicted"/>
<feature type="compositionally biased region" description="Low complexity" evidence="1">
    <location>
        <begin position="396"/>
        <end position="412"/>
    </location>
</feature>
<dbReference type="InterPro" id="IPR036721">
    <property type="entry name" value="RCK_C_sf"/>
</dbReference>
<dbReference type="SUPFAM" id="SSF116726">
    <property type="entry name" value="TrkA C-terminal domain-like"/>
    <property type="match status" value="1"/>
</dbReference>
<dbReference type="InterPro" id="IPR058603">
    <property type="entry name" value="DUF8167_2nd"/>
</dbReference>
<evidence type="ECO:0000259" key="3">
    <source>
        <dbReference type="PROSITE" id="PS51202"/>
    </source>
</evidence>
<evidence type="ECO:0000256" key="2">
    <source>
        <dbReference type="SAM" id="Phobius"/>
    </source>
</evidence>
<feature type="region of interest" description="Disordered" evidence="1">
    <location>
        <begin position="377"/>
        <end position="623"/>
    </location>
</feature>
<dbReference type="InterPro" id="IPR058604">
    <property type="entry name" value="DUF8167_3rd"/>
</dbReference>
<feature type="domain" description="RCK C-terminal" evidence="3">
    <location>
        <begin position="299"/>
        <end position="379"/>
    </location>
</feature>
<evidence type="ECO:0000313" key="5">
    <source>
        <dbReference type="Proteomes" id="UP000608662"/>
    </source>
</evidence>
<feature type="compositionally biased region" description="Acidic residues" evidence="1">
    <location>
        <begin position="576"/>
        <end position="623"/>
    </location>
</feature>
<dbReference type="Pfam" id="PF26503">
    <property type="entry name" value="DUF8167_3rd"/>
    <property type="match status" value="1"/>
</dbReference>
<dbReference type="EMBL" id="WOYG01000001">
    <property type="protein sequence ID" value="NLV09834.1"/>
    <property type="molecule type" value="Genomic_DNA"/>
</dbReference>
<keyword evidence="2" id="KW-1133">Transmembrane helix</keyword>
<keyword evidence="2" id="KW-0812">Transmembrane</keyword>